<dbReference type="Pfam" id="PF16575">
    <property type="entry name" value="CLP1_P"/>
    <property type="match status" value="1"/>
</dbReference>
<dbReference type="Gene3D" id="2.60.120.1030">
    <property type="entry name" value="Clp1, DNA binding domain"/>
    <property type="match status" value="1"/>
</dbReference>
<dbReference type="PANTHER" id="PTHR12755:SF6">
    <property type="entry name" value="POLYRIBONUCLEOTIDE 5'-HYDROXYL-KINASE CLP1"/>
    <property type="match status" value="1"/>
</dbReference>
<dbReference type="SUPFAM" id="SSF52540">
    <property type="entry name" value="P-loop containing nucleoside triphosphate hydrolases"/>
    <property type="match status" value="1"/>
</dbReference>
<proteinExistence type="inferred from homology"/>
<dbReference type="Pfam" id="PF16573">
    <property type="entry name" value="CLP1_N"/>
    <property type="match status" value="1"/>
</dbReference>
<keyword evidence="6 8" id="KW-0067">ATP-binding</keyword>
<feature type="binding site" evidence="8">
    <location>
        <position position="60"/>
    </location>
    <ligand>
        <name>ATP</name>
        <dbReference type="ChEBI" id="CHEBI:30616"/>
    </ligand>
</feature>
<dbReference type="InterPro" id="IPR027417">
    <property type="entry name" value="P-loop_NTPase"/>
</dbReference>
<evidence type="ECO:0000256" key="6">
    <source>
        <dbReference type="ARBA" id="ARBA00022840"/>
    </source>
</evidence>
<dbReference type="InterPro" id="IPR038239">
    <property type="entry name" value="Clp1_N_sf"/>
</dbReference>
<dbReference type="InterPro" id="IPR032319">
    <property type="entry name" value="CLP1_P"/>
</dbReference>
<evidence type="ECO:0000259" key="10">
    <source>
        <dbReference type="Pfam" id="PF16573"/>
    </source>
</evidence>
<dbReference type="EMBL" id="KV454481">
    <property type="protein sequence ID" value="ODV60731.1"/>
    <property type="molecule type" value="Genomic_DNA"/>
</dbReference>
<feature type="domain" description="Clp1 P-loop" evidence="11">
    <location>
        <begin position="119"/>
        <end position="339"/>
    </location>
</feature>
<dbReference type="GO" id="GO:0003723">
    <property type="term" value="F:RNA binding"/>
    <property type="evidence" value="ECO:0007669"/>
    <property type="project" value="EnsemblFungi"/>
</dbReference>
<dbReference type="GO" id="GO:0031124">
    <property type="term" value="P:mRNA 3'-end processing"/>
    <property type="evidence" value="ECO:0007669"/>
    <property type="project" value="UniProtKB-UniRule"/>
</dbReference>
<organism evidence="12 13">
    <name type="scientific">Ascoidea rubescens DSM 1968</name>
    <dbReference type="NCBI Taxonomy" id="1344418"/>
    <lineage>
        <taxon>Eukaryota</taxon>
        <taxon>Fungi</taxon>
        <taxon>Dikarya</taxon>
        <taxon>Ascomycota</taxon>
        <taxon>Saccharomycotina</taxon>
        <taxon>Saccharomycetes</taxon>
        <taxon>Ascoideaceae</taxon>
        <taxon>Ascoidea</taxon>
    </lineage>
</organism>
<evidence type="ECO:0000259" key="9">
    <source>
        <dbReference type="Pfam" id="PF06807"/>
    </source>
</evidence>
<keyword evidence="7 8" id="KW-0539">Nucleus</keyword>
<keyword evidence="4 8" id="KW-0507">mRNA processing</keyword>
<dbReference type="GO" id="GO:0051731">
    <property type="term" value="F:polynucleotide 5'-hydroxyl-kinase activity"/>
    <property type="evidence" value="ECO:0007669"/>
    <property type="project" value="InterPro"/>
</dbReference>
<dbReference type="Gene3D" id="2.40.30.330">
    <property type="entry name" value="Pre-mRNA cleavage complex subunit Clp1, C-terminal domain"/>
    <property type="match status" value="1"/>
</dbReference>
<dbReference type="FunCoup" id="A0A1D2VGE4">
    <property type="interactions" value="804"/>
</dbReference>
<keyword evidence="5 8" id="KW-0547">Nucleotide-binding</keyword>
<keyword evidence="13" id="KW-1185">Reference proteome</keyword>
<comment type="function">
    <text evidence="8">Required for endonucleolytic cleavage during polyadenylation-dependent pre-mRNA 3'-end formation.</text>
</comment>
<evidence type="ECO:0000259" key="11">
    <source>
        <dbReference type="Pfam" id="PF16575"/>
    </source>
</evidence>
<dbReference type="InterPro" id="IPR028606">
    <property type="entry name" value="Clp1"/>
</dbReference>
<evidence type="ECO:0000256" key="2">
    <source>
        <dbReference type="ARBA" id="ARBA00018706"/>
    </source>
</evidence>
<comment type="similarity">
    <text evidence="8">Belongs to the Clp1 family. Clp1 subfamily.</text>
</comment>
<dbReference type="GeneID" id="30962912"/>
<feature type="domain" description="Clp1 C-terminal" evidence="9">
    <location>
        <begin position="345"/>
        <end position="481"/>
    </location>
</feature>
<dbReference type="Gene3D" id="3.40.50.300">
    <property type="entry name" value="P-loop containing nucleotide triphosphate hydrolases"/>
    <property type="match status" value="1"/>
</dbReference>
<dbReference type="InterPro" id="IPR010655">
    <property type="entry name" value="Clp1_C"/>
</dbReference>
<feature type="domain" description="Clp1 N-terminal" evidence="10">
    <location>
        <begin position="15"/>
        <end position="105"/>
    </location>
</feature>
<comment type="subunit">
    <text evidence="8">Component of a pre-mRNA cleavage factor complex. Interacts directly with PCF11.</text>
</comment>
<accession>A0A1D2VGE4</accession>
<dbReference type="InParanoid" id="A0A1D2VGE4"/>
<dbReference type="GO" id="GO:0005849">
    <property type="term" value="C:mRNA cleavage factor complex"/>
    <property type="evidence" value="ECO:0007669"/>
    <property type="project" value="UniProtKB-UniRule"/>
</dbReference>
<evidence type="ECO:0000313" key="13">
    <source>
        <dbReference type="Proteomes" id="UP000095038"/>
    </source>
</evidence>
<sequence>MPLQFGANTKWKTVELPANSEWRFEVGFEEKFVLKVVEGSSEMNGTDLPNDVDFTFSGIKSSLFSFTGCKFQYTGTLSSEYISDETFMNQYLNLHFMLEKLRYQADLMNCKPPYLLIIGPQNSGKSTLSKILCSYALKLNRQPLYVNLNPNEGIYSAPGTLVATEINDILDVENGWGQSLTSGPSLVHSKQVIAKYYGFDSIRENLPFYRYEVTRLSKTVLSRLNSQNNKNSGIIVDTPPFSNKLKENSNNDEKTVDDVEIIEDIISDFEINLVLVVGNERLFIDLKKKLANKINPKNDLNSKSFFQILKINKNNGCVDKSDVFNRNLQQKTIKEYFYGFPKSVLSPYTITVSYSDLLIYRIKDSKTLKIESQSFAELIPKLDDQGELLETDDQENTKDHSDNTDFLIKIEVANSNVQNSILAISHAELNDPLDIVLRSSIMGFVYISSADDNRQQLRMLLPSQGRLPKKPLILGGFRYTE</sequence>
<name>A0A1D2VGE4_9ASCO</name>
<evidence type="ECO:0000256" key="7">
    <source>
        <dbReference type="ARBA" id="ARBA00023242"/>
    </source>
</evidence>
<gene>
    <name evidence="8" type="primary">CLP1</name>
    <name evidence="12" type="ORF">ASCRUDRAFT_149780</name>
</gene>
<reference evidence="13" key="1">
    <citation type="submission" date="2016-05" db="EMBL/GenBank/DDBJ databases">
        <title>Comparative genomics of biotechnologically important yeasts.</title>
        <authorList>
            <consortium name="DOE Joint Genome Institute"/>
            <person name="Riley R."/>
            <person name="Haridas S."/>
            <person name="Wolfe K.H."/>
            <person name="Lopes M.R."/>
            <person name="Hittinger C.T."/>
            <person name="Goker M."/>
            <person name="Salamov A."/>
            <person name="Wisecaver J."/>
            <person name="Long T.M."/>
            <person name="Aerts A.L."/>
            <person name="Barry K."/>
            <person name="Choi C."/>
            <person name="Clum A."/>
            <person name="Coughlan A.Y."/>
            <person name="Deshpande S."/>
            <person name="Douglass A.P."/>
            <person name="Hanson S.J."/>
            <person name="Klenk H.-P."/>
            <person name="Labutti K."/>
            <person name="Lapidus A."/>
            <person name="Lindquist E."/>
            <person name="Lipzen A."/>
            <person name="Meier-Kolthoff J.P."/>
            <person name="Ohm R.A."/>
            <person name="Otillar R.P."/>
            <person name="Pangilinan J."/>
            <person name="Peng Y."/>
            <person name="Rokas A."/>
            <person name="Rosa C.A."/>
            <person name="Scheuner C."/>
            <person name="Sibirny A.A."/>
            <person name="Slot J.C."/>
            <person name="Stielow J.B."/>
            <person name="Sun H."/>
            <person name="Kurtzman C.P."/>
            <person name="Blackwell M."/>
            <person name="Grigoriev I.V."/>
            <person name="Jeffries T.W."/>
        </authorList>
    </citation>
    <scope>NUCLEOTIDE SEQUENCE [LARGE SCALE GENOMIC DNA]</scope>
    <source>
        <strain evidence="13">DSM 1968</strain>
    </source>
</reference>
<evidence type="ECO:0000256" key="3">
    <source>
        <dbReference type="ARBA" id="ARBA00019824"/>
    </source>
</evidence>
<evidence type="ECO:0000313" key="12">
    <source>
        <dbReference type="EMBL" id="ODV60731.1"/>
    </source>
</evidence>
<evidence type="ECO:0000256" key="5">
    <source>
        <dbReference type="ARBA" id="ARBA00022741"/>
    </source>
</evidence>
<feature type="binding site" evidence="8">
    <location>
        <position position="21"/>
    </location>
    <ligand>
        <name>ATP</name>
        <dbReference type="ChEBI" id="CHEBI:30616"/>
    </ligand>
</feature>
<dbReference type="STRING" id="1344418.A0A1D2VGE4"/>
<dbReference type="OrthoDB" id="258143at2759"/>
<dbReference type="InterPro" id="IPR045116">
    <property type="entry name" value="Clp1/Grc3"/>
</dbReference>
<dbReference type="HAMAP" id="MF_03035">
    <property type="entry name" value="Clp1"/>
    <property type="match status" value="1"/>
</dbReference>
<evidence type="ECO:0000256" key="1">
    <source>
        <dbReference type="ARBA" id="ARBA00004123"/>
    </source>
</evidence>
<dbReference type="Proteomes" id="UP000095038">
    <property type="component" value="Unassembled WGS sequence"/>
</dbReference>
<dbReference type="GO" id="GO:0005524">
    <property type="term" value="F:ATP binding"/>
    <property type="evidence" value="ECO:0007669"/>
    <property type="project" value="UniProtKB-UniRule"/>
</dbReference>
<evidence type="ECO:0000256" key="8">
    <source>
        <dbReference type="HAMAP-Rule" id="MF_03035"/>
    </source>
</evidence>
<dbReference type="GO" id="GO:0006388">
    <property type="term" value="P:tRNA splicing, via endonucleolytic cleavage and ligation"/>
    <property type="evidence" value="ECO:0007669"/>
    <property type="project" value="TreeGrafter"/>
</dbReference>
<protein>
    <recommendedName>
        <fullName evidence="3">Polynucleotide 5'-hydroxyl-kinase GRC3</fullName>
    </recommendedName>
    <alternativeName>
        <fullName evidence="2">Polynucleotide 5'-hydroxyl-kinase grc3</fullName>
    </alternativeName>
</protein>
<dbReference type="Pfam" id="PF06807">
    <property type="entry name" value="Clp1"/>
    <property type="match status" value="1"/>
</dbReference>
<comment type="subcellular location">
    <subcellularLocation>
        <location evidence="1 8">Nucleus</location>
    </subcellularLocation>
</comment>
<dbReference type="AlphaFoldDB" id="A0A1D2VGE4"/>
<feature type="binding site" evidence="8">
    <location>
        <begin position="122"/>
        <end position="127"/>
    </location>
    <ligand>
        <name>ATP</name>
        <dbReference type="ChEBI" id="CHEBI:30616"/>
    </ligand>
</feature>
<dbReference type="RefSeq" id="XP_020047038.1">
    <property type="nucleotide sequence ID" value="XM_020189276.1"/>
</dbReference>
<evidence type="ECO:0000256" key="4">
    <source>
        <dbReference type="ARBA" id="ARBA00022664"/>
    </source>
</evidence>
<dbReference type="PANTHER" id="PTHR12755">
    <property type="entry name" value="CLEAVAGE/POLYADENYLATION FACTOR IA SUBUNIT CLP1P"/>
    <property type="match status" value="1"/>
</dbReference>
<dbReference type="InterPro" id="IPR038238">
    <property type="entry name" value="Clp1_C_sf"/>
</dbReference>
<dbReference type="InterPro" id="IPR032324">
    <property type="entry name" value="Clp1_N"/>
</dbReference>